<feature type="compositionally biased region" description="Low complexity" evidence="3">
    <location>
        <begin position="250"/>
        <end position="261"/>
    </location>
</feature>
<evidence type="ECO:0000256" key="4">
    <source>
        <dbReference type="SAM" id="SignalP"/>
    </source>
</evidence>
<feature type="chain" id="PRO_5008590666" evidence="4">
    <location>
        <begin position="21"/>
        <end position="311"/>
    </location>
</feature>
<reference evidence="6" key="1">
    <citation type="submission" date="2016-05" db="EMBL/GenBank/DDBJ databases">
        <title>Draft genome of Corynebacterium afermentans subsp. afermentans LCDC 88199T.</title>
        <authorList>
            <person name="Bernier A.-M."/>
            <person name="Bernard K."/>
        </authorList>
    </citation>
    <scope>NUCLEOTIDE SEQUENCE [LARGE SCALE GENOMIC DNA]</scope>
    <source>
        <strain evidence="6">NML130454</strain>
    </source>
</reference>
<name>A0A1B6W1S0_9NEIS</name>
<proteinExistence type="inferred from homology"/>
<dbReference type="PANTHER" id="PTHR30035:SF3">
    <property type="entry name" value="INTERMEMBRANE PHOSPHOLIPID TRANSPORT SYSTEM LIPOPROTEIN MLAA"/>
    <property type="match status" value="1"/>
</dbReference>
<evidence type="ECO:0000256" key="2">
    <source>
        <dbReference type="ARBA" id="ARBA00022729"/>
    </source>
</evidence>
<dbReference type="AlphaFoldDB" id="A0A1B6W1S0"/>
<comment type="caution">
    <text evidence="5">The sequence shown here is derived from an EMBL/GenBank/DDBJ whole genome shotgun (WGS) entry which is preliminary data.</text>
</comment>
<dbReference type="OrthoDB" id="9785326at2"/>
<evidence type="ECO:0000313" key="5">
    <source>
        <dbReference type="EMBL" id="OAM44828.1"/>
    </source>
</evidence>
<evidence type="ECO:0000256" key="3">
    <source>
        <dbReference type="SAM" id="MobiDB-lite"/>
    </source>
</evidence>
<dbReference type="STRING" id="1795832.A7Q00_00650"/>
<protein>
    <submittedName>
        <fullName evidence="5">ABC transporter</fullName>
    </submittedName>
</protein>
<keyword evidence="6" id="KW-1185">Reference proteome</keyword>
<dbReference type="GO" id="GO:0120010">
    <property type="term" value="P:intermembrane phospholipid transfer"/>
    <property type="evidence" value="ECO:0007669"/>
    <property type="project" value="TreeGrafter"/>
</dbReference>
<sequence>MKKLLTLTLLTIGLSGNALAESVAYDPYEGYNRFMFGVNDRIDRYFLAPAARGYRTVTPKPVRSGIGNFFNNLRDIVSVGSNLLRLNISKASTDLVRVGINTTFGFGGLIDIAGAAQMPNNKNTLGDTFASWGWKNSNYFVYPLLGPSTVRDALGNTIVSVYSPEKFALGNGAGYWAATGVKALDTRANLLELTDGVNQVALDRYAFIRDAYMSARAKQTGTTLPGSEDDYVPSFEEGGGNTGSESATSAATGQPAAEPATAAPPPAEPEANSTAPAEAPAPANTEPAAPADQENNSRPAPNTIHEEILSR</sequence>
<feature type="compositionally biased region" description="Low complexity" evidence="3">
    <location>
        <begin position="269"/>
        <end position="291"/>
    </location>
</feature>
<gene>
    <name evidence="5" type="ORF">A7Q00_00650</name>
</gene>
<accession>A0A1B6W1S0</accession>
<feature type="region of interest" description="Disordered" evidence="3">
    <location>
        <begin position="217"/>
        <end position="311"/>
    </location>
</feature>
<evidence type="ECO:0000313" key="6">
    <source>
        <dbReference type="Proteomes" id="UP000077726"/>
    </source>
</evidence>
<dbReference type="Pfam" id="PF04333">
    <property type="entry name" value="MlaA"/>
    <property type="match status" value="1"/>
</dbReference>
<organism evidence="5 6">
    <name type="scientific">Eikenella halliae</name>
    <dbReference type="NCBI Taxonomy" id="1795832"/>
    <lineage>
        <taxon>Bacteria</taxon>
        <taxon>Pseudomonadati</taxon>
        <taxon>Pseudomonadota</taxon>
        <taxon>Betaproteobacteria</taxon>
        <taxon>Neisseriales</taxon>
        <taxon>Neisseriaceae</taxon>
        <taxon>Eikenella</taxon>
    </lineage>
</organism>
<dbReference type="InterPro" id="IPR007428">
    <property type="entry name" value="MlaA"/>
</dbReference>
<feature type="signal peptide" evidence="4">
    <location>
        <begin position="1"/>
        <end position="20"/>
    </location>
</feature>
<dbReference type="Proteomes" id="UP000077726">
    <property type="component" value="Unassembled WGS sequence"/>
</dbReference>
<keyword evidence="2 4" id="KW-0732">Signal</keyword>
<dbReference type="GO" id="GO:0016020">
    <property type="term" value="C:membrane"/>
    <property type="evidence" value="ECO:0007669"/>
    <property type="project" value="InterPro"/>
</dbReference>
<evidence type="ECO:0000256" key="1">
    <source>
        <dbReference type="ARBA" id="ARBA00010634"/>
    </source>
</evidence>
<dbReference type="PANTHER" id="PTHR30035">
    <property type="entry name" value="LIPOPROTEIN VACJ-RELATED"/>
    <property type="match status" value="1"/>
</dbReference>
<dbReference type="PRINTS" id="PR01805">
    <property type="entry name" value="VACJLIPOPROT"/>
</dbReference>
<dbReference type="EMBL" id="LXSQ01000003">
    <property type="protein sequence ID" value="OAM44828.1"/>
    <property type="molecule type" value="Genomic_DNA"/>
</dbReference>
<comment type="similarity">
    <text evidence="1">Belongs to the MlaA family.</text>
</comment>